<keyword evidence="3" id="KW-1185">Reference proteome</keyword>
<comment type="caution">
    <text evidence="2">The sequence shown here is derived from an EMBL/GenBank/DDBJ whole genome shotgun (WGS) entry which is preliminary data.</text>
</comment>
<dbReference type="EMBL" id="JAQQWN010000004">
    <property type="protein sequence ID" value="KAK8090355.1"/>
    <property type="molecule type" value="Genomic_DNA"/>
</dbReference>
<name>A0ABR1X4P2_9PEZI</name>
<evidence type="ECO:0000313" key="3">
    <source>
        <dbReference type="Proteomes" id="UP001433268"/>
    </source>
</evidence>
<reference evidence="2 3" key="1">
    <citation type="submission" date="2023-01" db="EMBL/GenBank/DDBJ databases">
        <title>Analysis of 21 Apiospora genomes using comparative genomics revels a genus with tremendous synthesis potential of carbohydrate active enzymes and secondary metabolites.</title>
        <authorList>
            <person name="Sorensen T."/>
        </authorList>
    </citation>
    <scope>NUCLEOTIDE SEQUENCE [LARGE SCALE GENOMIC DNA]</scope>
    <source>
        <strain evidence="2 3">CBS 114990</strain>
    </source>
</reference>
<gene>
    <name evidence="2" type="ORF">PG997_005316</name>
</gene>
<proteinExistence type="predicted"/>
<evidence type="ECO:0000313" key="2">
    <source>
        <dbReference type="EMBL" id="KAK8090355.1"/>
    </source>
</evidence>
<sequence>MSPETAPSPKINSLSEMAPLSIAPQAFPQFSRFPAEIQILIWEQYIQIERDNRVVFVVYYSGISDDEWYELYKANIPAPQGLRILPSRCLVSPLLSISSQSRAVALGHYRTRIELFEQESPFYYDLAGDDREPKETRAREARKDSWVRPYPERDLEWSPRERRNCIFPKHPEWYKRVIRVNDLDHMTTSAASDVWNEERVDPAAHPLSDALLDFKYHGTPFDLKDILARRRPAPLQHFSEGLSDDFLDKVRHLVFADNPDGRRTKDGRALVEPRPFRKLCPKALGPEGTIWSFPISDDMFRTINDDIDNNGAEHLQIRQVKTEFVSASEHFYEEAIALDPWS</sequence>
<protein>
    <recommendedName>
        <fullName evidence="1">2EXR domain-containing protein</fullName>
    </recommendedName>
</protein>
<dbReference type="Pfam" id="PF20150">
    <property type="entry name" value="2EXR"/>
    <property type="match status" value="1"/>
</dbReference>
<organism evidence="2 3">
    <name type="scientific">Apiospora hydei</name>
    <dbReference type="NCBI Taxonomy" id="1337664"/>
    <lineage>
        <taxon>Eukaryota</taxon>
        <taxon>Fungi</taxon>
        <taxon>Dikarya</taxon>
        <taxon>Ascomycota</taxon>
        <taxon>Pezizomycotina</taxon>
        <taxon>Sordariomycetes</taxon>
        <taxon>Xylariomycetidae</taxon>
        <taxon>Amphisphaeriales</taxon>
        <taxon>Apiosporaceae</taxon>
        <taxon>Apiospora</taxon>
    </lineage>
</organism>
<accession>A0ABR1X4P2</accession>
<dbReference type="Proteomes" id="UP001433268">
    <property type="component" value="Unassembled WGS sequence"/>
</dbReference>
<dbReference type="InterPro" id="IPR045518">
    <property type="entry name" value="2EXR"/>
</dbReference>
<feature type="domain" description="2EXR" evidence="1">
    <location>
        <begin position="27"/>
        <end position="129"/>
    </location>
</feature>
<dbReference type="RefSeq" id="XP_066673249.1">
    <property type="nucleotide sequence ID" value="XM_066809631.1"/>
</dbReference>
<evidence type="ECO:0000259" key="1">
    <source>
        <dbReference type="Pfam" id="PF20150"/>
    </source>
</evidence>
<dbReference type="GeneID" id="92042691"/>